<dbReference type="InterPro" id="IPR013324">
    <property type="entry name" value="RNA_pol_sigma_r3/r4-like"/>
</dbReference>
<feature type="region of interest" description="Disordered" evidence="2">
    <location>
        <begin position="114"/>
        <end position="171"/>
    </location>
</feature>
<dbReference type="PANTHER" id="PTHR37478:SF2">
    <property type="entry name" value="UPF0251 PROTEIN TK0562"/>
    <property type="match status" value="1"/>
</dbReference>
<feature type="compositionally biased region" description="Basic residues" evidence="2">
    <location>
        <begin position="162"/>
        <end position="171"/>
    </location>
</feature>
<comment type="caution">
    <text evidence="3">The sequence shown here is derived from an EMBL/GenBank/DDBJ whole genome shotgun (WGS) entry which is preliminary data.</text>
</comment>
<dbReference type="HOGENOM" id="CLU_1560482_0_0_7"/>
<dbReference type="EMBL" id="ABXU01000084">
    <property type="protein sequence ID" value="EEB32210.1"/>
    <property type="molecule type" value="Genomic_DNA"/>
</dbReference>
<protein>
    <submittedName>
        <fullName evidence="3">Uncharacterized protein</fullName>
    </submittedName>
</protein>
<evidence type="ECO:0000256" key="1">
    <source>
        <dbReference type="ARBA" id="ARBA00009350"/>
    </source>
</evidence>
<proteinExistence type="inferred from homology"/>
<dbReference type="Proteomes" id="UP000003676">
    <property type="component" value="Unassembled WGS sequence"/>
</dbReference>
<reference evidence="3 4" key="1">
    <citation type="submission" date="2008-10" db="EMBL/GenBank/DDBJ databases">
        <title>Draft genome sequence of Desulvovibrio piger (ATCC 29098).</title>
        <authorList>
            <person name="Sudarsanam P."/>
            <person name="Ley R."/>
            <person name="Guruge J."/>
            <person name="Turnbaugh P.J."/>
            <person name="Mahowald M."/>
            <person name="Liep D."/>
            <person name="Gordon J."/>
        </authorList>
    </citation>
    <scope>NUCLEOTIDE SEQUENCE [LARGE SCALE GENOMIC DNA]</scope>
    <source>
        <strain evidence="3 4">ATCC 29098</strain>
    </source>
</reference>
<accession>B6WXX2</accession>
<organism evidence="3 4">
    <name type="scientific">Desulfovibrio piger ATCC 29098</name>
    <dbReference type="NCBI Taxonomy" id="411464"/>
    <lineage>
        <taxon>Bacteria</taxon>
        <taxon>Pseudomonadati</taxon>
        <taxon>Thermodesulfobacteriota</taxon>
        <taxon>Desulfovibrionia</taxon>
        <taxon>Desulfovibrionales</taxon>
        <taxon>Desulfovibrionaceae</taxon>
        <taxon>Desulfovibrio</taxon>
    </lineage>
</organism>
<dbReference type="PANTHER" id="PTHR37478">
    <property type="match status" value="1"/>
</dbReference>
<evidence type="ECO:0000256" key="2">
    <source>
        <dbReference type="SAM" id="MobiDB-lite"/>
    </source>
</evidence>
<dbReference type="InterPro" id="IPR036388">
    <property type="entry name" value="WH-like_DNA-bd_sf"/>
</dbReference>
<dbReference type="RefSeq" id="WP_006008990.1">
    <property type="nucleotide sequence ID" value="NZ_DS996360.1"/>
</dbReference>
<reference evidence="3 4" key="2">
    <citation type="submission" date="2008-10" db="EMBL/GenBank/DDBJ databases">
        <authorList>
            <person name="Fulton L."/>
            <person name="Clifton S."/>
            <person name="Fulton B."/>
            <person name="Xu J."/>
            <person name="Minx P."/>
            <person name="Pepin K.H."/>
            <person name="Johnson M."/>
            <person name="Bhonagiri V."/>
            <person name="Nash W.E."/>
            <person name="Mardis E.R."/>
            <person name="Wilson R.K."/>
        </authorList>
    </citation>
    <scope>NUCLEOTIDE SEQUENCE [LARGE SCALE GENOMIC DNA]</scope>
    <source>
        <strain evidence="3 4">ATCC 29098</strain>
    </source>
</reference>
<evidence type="ECO:0000313" key="4">
    <source>
        <dbReference type="Proteomes" id="UP000003676"/>
    </source>
</evidence>
<dbReference type="AlphaFoldDB" id="B6WXX2"/>
<dbReference type="eggNOG" id="COG1342">
    <property type="taxonomic scope" value="Bacteria"/>
</dbReference>
<dbReference type="Gene3D" id="1.10.10.10">
    <property type="entry name" value="Winged helix-like DNA-binding domain superfamily/Winged helix DNA-binding domain"/>
    <property type="match status" value="1"/>
</dbReference>
<gene>
    <name evidence="3" type="ORF">DESPIG_02952</name>
</gene>
<name>B6WXX2_9BACT</name>
<evidence type="ECO:0000313" key="3">
    <source>
        <dbReference type="EMBL" id="EEB32210.1"/>
    </source>
</evidence>
<dbReference type="Pfam" id="PF02001">
    <property type="entry name" value="DUF134"/>
    <property type="match status" value="1"/>
</dbReference>
<dbReference type="InterPro" id="IPR002852">
    <property type="entry name" value="UPF0251"/>
</dbReference>
<sequence>MRLDFPAHGGILKYISNQGCPMRPQKLRRITAEPCCRRFLPETGSDAPAMRLGLDMLEALRLADAEGLSQEEAARQMEISPPTFCRLLAEARRRVAHALTRGLPLVVEGGPVRLRRPDHAGDQGYHGGHGQQCDGATRTPGTAEQAETPCSPARPCGGHGFGHGRRGRTSR</sequence>
<dbReference type="SUPFAM" id="SSF88659">
    <property type="entry name" value="Sigma3 and sigma4 domains of RNA polymerase sigma factors"/>
    <property type="match status" value="1"/>
</dbReference>
<comment type="similarity">
    <text evidence="1">Belongs to the UPF0251 family.</text>
</comment>